<gene>
    <name evidence="1" type="ORF">EWE75_16915</name>
</gene>
<keyword evidence="2" id="KW-1185">Reference proteome</keyword>
<sequence length="200" mass="22736">MLTELDASMLAEAFPREHLSVATLAAQSVARVLAPAQWTERFTVRSEQQAVFIPARLRFTSERLRLTDGDAPFPFARALQTRSNDGFERQRAARDLMRDLQPWGAPFVVALIGEYIVEILDDIAAALTPDSTRTLGDFITDNAAYWQTTKQRVASYWNVYYRANASSEQRRPYGRNEYVGFKLVEHIEAAVPRHRQAGEE</sequence>
<proteinExistence type="predicted"/>
<dbReference type="AlphaFoldDB" id="A0A4Q6XTE6"/>
<organism evidence="1 2">
    <name type="scientific">Sphingomonas populi</name>
    <dbReference type="NCBI Taxonomy" id="2484750"/>
    <lineage>
        <taxon>Bacteria</taxon>
        <taxon>Pseudomonadati</taxon>
        <taxon>Pseudomonadota</taxon>
        <taxon>Alphaproteobacteria</taxon>
        <taxon>Sphingomonadales</taxon>
        <taxon>Sphingomonadaceae</taxon>
        <taxon>Sphingomonas</taxon>
    </lineage>
</organism>
<comment type="caution">
    <text evidence="1">The sequence shown here is derived from an EMBL/GenBank/DDBJ whole genome shotgun (WGS) entry which is preliminary data.</text>
</comment>
<evidence type="ECO:0000313" key="2">
    <source>
        <dbReference type="Proteomes" id="UP000292085"/>
    </source>
</evidence>
<protein>
    <submittedName>
        <fullName evidence="1">Uncharacterized protein</fullName>
    </submittedName>
</protein>
<evidence type="ECO:0000313" key="1">
    <source>
        <dbReference type="EMBL" id="RZF63231.1"/>
    </source>
</evidence>
<name>A0A4Q6XTE6_9SPHN</name>
<dbReference type="RefSeq" id="WP_165388425.1">
    <property type="nucleotide sequence ID" value="NZ_SGIS01000029.1"/>
</dbReference>
<reference evidence="1 2" key="1">
    <citation type="submission" date="2019-02" db="EMBL/GenBank/DDBJ databases">
        <authorList>
            <person name="Li Y."/>
        </authorList>
    </citation>
    <scope>NUCLEOTIDE SEQUENCE [LARGE SCALE GENOMIC DNA]</scope>
    <source>
        <strain evidence="1 2">3-7</strain>
    </source>
</reference>
<dbReference type="EMBL" id="SGIS01000029">
    <property type="protein sequence ID" value="RZF63231.1"/>
    <property type="molecule type" value="Genomic_DNA"/>
</dbReference>
<accession>A0A4Q6XTE6</accession>
<dbReference type="Proteomes" id="UP000292085">
    <property type="component" value="Unassembled WGS sequence"/>
</dbReference>